<dbReference type="AlphaFoldDB" id="G5JK76"/>
<comment type="caution">
    <text evidence="1">The sequence shown here is derived from an EMBL/GenBank/DDBJ whole genome shotgun (WGS) entry which is preliminary data.</text>
</comment>
<dbReference type="RefSeq" id="WP_002464579.1">
    <property type="nucleotide sequence ID" value="NZ_AEUN01000475.1"/>
</dbReference>
<protein>
    <submittedName>
        <fullName evidence="1">Uncharacterized protein</fullName>
    </submittedName>
</protein>
<sequence>MRKKSIRIIRLYTACKIAAKNKKPGTVFTYNDLVTEVGTFGCNTNEIREAGRMFGAWERNGRDAPIIRIPNTEKPIVYIRLSNFYKGGNF</sequence>
<name>G5JK76_9STAP</name>
<dbReference type="OrthoDB" id="2407050at2"/>
<organism evidence="1 2">
    <name type="scientific">Staphylococcus simiae CCM 7213 = CCUG 51256</name>
    <dbReference type="NCBI Taxonomy" id="911238"/>
    <lineage>
        <taxon>Bacteria</taxon>
        <taxon>Bacillati</taxon>
        <taxon>Bacillota</taxon>
        <taxon>Bacilli</taxon>
        <taxon>Bacillales</taxon>
        <taxon>Staphylococcaceae</taxon>
        <taxon>Staphylococcus</taxon>
    </lineage>
</organism>
<evidence type="ECO:0000313" key="2">
    <source>
        <dbReference type="Proteomes" id="UP000005413"/>
    </source>
</evidence>
<dbReference type="Proteomes" id="UP000005413">
    <property type="component" value="Unassembled WGS sequence"/>
</dbReference>
<accession>G5JK76</accession>
<proteinExistence type="predicted"/>
<dbReference type="PATRIC" id="fig|911238.3.peg.1644"/>
<gene>
    <name evidence="1" type="ORF">SS7213T_09439</name>
</gene>
<evidence type="ECO:0000313" key="1">
    <source>
        <dbReference type="EMBL" id="EHJ07406.1"/>
    </source>
</evidence>
<dbReference type="EMBL" id="AEUN01000475">
    <property type="protein sequence ID" value="EHJ07406.1"/>
    <property type="molecule type" value="Genomic_DNA"/>
</dbReference>
<keyword evidence="2" id="KW-1185">Reference proteome</keyword>
<reference evidence="1 2" key="1">
    <citation type="journal article" date="2012" name="BMC Genomics">
        <title>Comparative genomic analysis of the genus Staphylococcus including Staphylococcus aureus and its newly described sister species Staphylococcus simiae.</title>
        <authorList>
            <person name="Suzuki H."/>
            <person name="Lefebure T."/>
            <person name="Pavinski Bitar P."/>
            <person name="Stanhope M.J."/>
        </authorList>
    </citation>
    <scope>NUCLEOTIDE SEQUENCE [LARGE SCALE GENOMIC DNA]</scope>
    <source>
        <strain evidence="1 2">CCM 7213</strain>
    </source>
</reference>